<dbReference type="Gene3D" id="3.40.190.290">
    <property type="match status" value="1"/>
</dbReference>
<protein>
    <submittedName>
        <fullName evidence="6">DNA-binding transcriptional LysR family regulator</fullName>
    </submittedName>
</protein>
<dbReference type="PRINTS" id="PR00039">
    <property type="entry name" value="HTHLYSR"/>
</dbReference>
<reference evidence="6 7" key="1">
    <citation type="submission" date="2018-08" db="EMBL/GenBank/DDBJ databases">
        <title>Genomic Encyclopedia of Type Strains, Phase III (KMG-III): the genomes of soil and plant-associated and newly described type strains.</title>
        <authorList>
            <person name="Whitman W."/>
        </authorList>
    </citation>
    <scope>NUCLEOTIDE SEQUENCE [LARGE SCALE GENOMIC DNA]</scope>
    <source>
        <strain evidence="6 7">CECT 7375</strain>
    </source>
</reference>
<dbReference type="InterPro" id="IPR037424">
    <property type="entry name" value="NocR_PBP2"/>
</dbReference>
<name>A0A3E0DM33_9GAMM</name>
<dbReference type="PANTHER" id="PTHR30427:SF1">
    <property type="entry name" value="TRANSCRIPTIONAL ACTIVATOR PROTEIN LYSR"/>
    <property type="match status" value="1"/>
</dbReference>
<evidence type="ECO:0000256" key="1">
    <source>
        <dbReference type="ARBA" id="ARBA00009437"/>
    </source>
</evidence>
<dbReference type="GO" id="GO:0010628">
    <property type="term" value="P:positive regulation of gene expression"/>
    <property type="evidence" value="ECO:0007669"/>
    <property type="project" value="TreeGrafter"/>
</dbReference>
<dbReference type="InterPro" id="IPR005119">
    <property type="entry name" value="LysR_subst-bd"/>
</dbReference>
<dbReference type="AlphaFoldDB" id="A0A3E0DM33"/>
<dbReference type="SUPFAM" id="SSF46785">
    <property type="entry name" value="Winged helix' DNA-binding domain"/>
    <property type="match status" value="1"/>
</dbReference>
<dbReference type="EMBL" id="QUNG01000006">
    <property type="protein sequence ID" value="REG83172.1"/>
    <property type="molecule type" value="Genomic_DNA"/>
</dbReference>
<keyword evidence="7" id="KW-1185">Reference proteome</keyword>
<keyword evidence="3 6" id="KW-0238">DNA-binding</keyword>
<dbReference type="InterPro" id="IPR036388">
    <property type="entry name" value="WH-like_DNA-bd_sf"/>
</dbReference>
<dbReference type="Pfam" id="PF03466">
    <property type="entry name" value="LysR_substrate"/>
    <property type="match status" value="1"/>
</dbReference>
<evidence type="ECO:0000313" key="7">
    <source>
        <dbReference type="Proteomes" id="UP000256542"/>
    </source>
</evidence>
<proteinExistence type="inferred from homology"/>
<keyword evidence="2" id="KW-0805">Transcription regulation</keyword>
<organism evidence="6 7">
    <name type="scientific">Marinomonas pollencensis</name>
    <dbReference type="NCBI Taxonomy" id="491954"/>
    <lineage>
        <taxon>Bacteria</taxon>
        <taxon>Pseudomonadati</taxon>
        <taxon>Pseudomonadota</taxon>
        <taxon>Gammaproteobacteria</taxon>
        <taxon>Oceanospirillales</taxon>
        <taxon>Oceanospirillaceae</taxon>
        <taxon>Marinomonas</taxon>
    </lineage>
</organism>
<sequence>MNLKQMEVFRAVMLSGSISQAAKQLYRTQPAVSMMISSLEDDIGFQLFERHKKRLYPTPEAHYLYKEIESIFSRIQDVNLTVKDIQNKQYGFLRIGCMPGPSSFFLPDILADFLEEHPQVQVSLQTRTSDAIATWVASNQYDLGFAEIPIHQAKNERNKIFDLPCICALPADHPLAENEVITLEMLHTEPMITLYPDHMIFRDLIQLFDQGGYQMNVRLQTRFFTPALKFVERGLGVSIVDPISAISYTSYATPGKVVFRSFEPDVALRIGLIFPAEAPSSMITMEFSKLLYNRVESILDQPEQFLNWGKEE</sequence>
<evidence type="ECO:0000259" key="5">
    <source>
        <dbReference type="PROSITE" id="PS50931"/>
    </source>
</evidence>
<evidence type="ECO:0000313" key="6">
    <source>
        <dbReference type="EMBL" id="REG83172.1"/>
    </source>
</evidence>
<dbReference type="Pfam" id="PF00126">
    <property type="entry name" value="HTH_1"/>
    <property type="match status" value="1"/>
</dbReference>
<dbReference type="RefSeq" id="WP_115897661.1">
    <property type="nucleotide sequence ID" value="NZ_QUNG01000006.1"/>
</dbReference>
<evidence type="ECO:0000256" key="2">
    <source>
        <dbReference type="ARBA" id="ARBA00023015"/>
    </source>
</evidence>
<dbReference type="GO" id="GO:0043565">
    <property type="term" value="F:sequence-specific DNA binding"/>
    <property type="evidence" value="ECO:0007669"/>
    <property type="project" value="TreeGrafter"/>
</dbReference>
<evidence type="ECO:0000256" key="4">
    <source>
        <dbReference type="ARBA" id="ARBA00023163"/>
    </source>
</evidence>
<dbReference type="Proteomes" id="UP000256542">
    <property type="component" value="Unassembled WGS sequence"/>
</dbReference>
<feature type="domain" description="HTH lysR-type" evidence="5">
    <location>
        <begin position="1"/>
        <end position="58"/>
    </location>
</feature>
<comment type="similarity">
    <text evidence="1">Belongs to the LysR transcriptional regulatory family.</text>
</comment>
<dbReference type="InterPro" id="IPR036390">
    <property type="entry name" value="WH_DNA-bd_sf"/>
</dbReference>
<dbReference type="InterPro" id="IPR000847">
    <property type="entry name" value="LysR_HTH_N"/>
</dbReference>
<dbReference type="PANTHER" id="PTHR30427">
    <property type="entry name" value="TRANSCRIPTIONAL ACTIVATOR PROTEIN LYSR"/>
    <property type="match status" value="1"/>
</dbReference>
<dbReference type="OrthoDB" id="6624490at2"/>
<accession>A0A3E0DM33</accession>
<keyword evidence="4" id="KW-0804">Transcription</keyword>
<dbReference type="PROSITE" id="PS50931">
    <property type="entry name" value="HTH_LYSR"/>
    <property type="match status" value="1"/>
</dbReference>
<gene>
    <name evidence="6" type="ORF">DFP81_10632</name>
</gene>
<dbReference type="Gene3D" id="1.10.10.10">
    <property type="entry name" value="Winged helix-like DNA-binding domain superfamily/Winged helix DNA-binding domain"/>
    <property type="match status" value="1"/>
</dbReference>
<dbReference type="SUPFAM" id="SSF53850">
    <property type="entry name" value="Periplasmic binding protein-like II"/>
    <property type="match status" value="1"/>
</dbReference>
<evidence type="ECO:0000256" key="3">
    <source>
        <dbReference type="ARBA" id="ARBA00023125"/>
    </source>
</evidence>
<comment type="caution">
    <text evidence="6">The sequence shown here is derived from an EMBL/GenBank/DDBJ whole genome shotgun (WGS) entry which is preliminary data.</text>
</comment>
<dbReference type="CDD" id="cd08415">
    <property type="entry name" value="PBP2_LysR_opines_like"/>
    <property type="match status" value="1"/>
</dbReference>
<dbReference type="GO" id="GO:0003700">
    <property type="term" value="F:DNA-binding transcription factor activity"/>
    <property type="evidence" value="ECO:0007669"/>
    <property type="project" value="InterPro"/>
</dbReference>